<keyword evidence="1" id="KW-0472">Membrane</keyword>
<feature type="transmembrane region" description="Helical" evidence="1">
    <location>
        <begin position="6"/>
        <end position="26"/>
    </location>
</feature>
<sequence length="339" mass="39100">MEKTHWGKIVQVVLPLALLSAFMVLYSGVSISFAKAVYALVWLAISIHYFAGYSKKVNNSNSKENPILMSSILKFILSLVIAISTLVFVWLLYNIKFEIPVLSHILNFSAKIHYNLLFDVILVIVFLILPISLFIIFERYLYVKVTKLSVKDTLVFSLMATLLVISLSAHNNALEGDKKAYLERTNQFGYMEEQITATYSTLNNLNENWSNLDSKEKKAHLKEVKQSKERIKTARGFLDRHFQLYASEYLLNYGLLSAYDIFNFYDDKLNATQDAIDRADLEKAHKEVEQLKRAYKNISGTIQDISFKEDKSPEKHAKYFRMVIDAYVEEYKAMSDSEE</sequence>
<accession>A0AAU8HS49</accession>
<evidence type="ECO:0000256" key="1">
    <source>
        <dbReference type="SAM" id="Phobius"/>
    </source>
</evidence>
<dbReference type="EMBL" id="CP159485">
    <property type="protein sequence ID" value="XCI28379.1"/>
    <property type="molecule type" value="Genomic_DNA"/>
</dbReference>
<feature type="transmembrane region" description="Helical" evidence="1">
    <location>
        <begin position="116"/>
        <end position="142"/>
    </location>
</feature>
<organism evidence="2">
    <name type="scientific">Proteinivorax hydrogeniformans</name>
    <dbReference type="NCBI Taxonomy" id="1826727"/>
    <lineage>
        <taxon>Bacteria</taxon>
        <taxon>Bacillati</taxon>
        <taxon>Bacillota</taxon>
        <taxon>Clostridia</taxon>
        <taxon>Eubacteriales</taxon>
        <taxon>Proteinivoracaceae</taxon>
        <taxon>Proteinivorax</taxon>
    </lineage>
</organism>
<feature type="transmembrane region" description="Helical" evidence="1">
    <location>
        <begin position="71"/>
        <end position="95"/>
    </location>
</feature>
<protein>
    <submittedName>
        <fullName evidence="2">Uncharacterized protein</fullName>
    </submittedName>
</protein>
<name>A0AAU8HS49_9FIRM</name>
<dbReference type="RefSeq" id="WP_353892944.1">
    <property type="nucleotide sequence ID" value="NZ_CP159485.1"/>
</dbReference>
<reference evidence="2" key="1">
    <citation type="journal article" date="2018" name="Antonie Van Leeuwenhoek">
        <title>Proteinivorax hydrogeniformans sp. nov., an anaerobic, haloalkaliphilic bacterium fermenting proteinaceous compounds with high hydrogen production.</title>
        <authorList>
            <person name="Boltyanskaya Y."/>
            <person name="Detkova E."/>
            <person name="Pimenov N."/>
            <person name="Kevbrin V."/>
        </authorList>
    </citation>
    <scope>NUCLEOTIDE SEQUENCE</scope>
    <source>
        <strain evidence="2">Z-710</strain>
    </source>
</reference>
<gene>
    <name evidence="2" type="ORF">PRVXH_002336</name>
</gene>
<proteinExistence type="predicted"/>
<keyword evidence="1" id="KW-1133">Transmembrane helix</keyword>
<dbReference type="AlphaFoldDB" id="A0AAU8HS49"/>
<keyword evidence="1" id="KW-0812">Transmembrane</keyword>
<feature type="transmembrane region" description="Helical" evidence="1">
    <location>
        <begin position="33"/>
        <end position="51"/>
    </location>
</feature>
<evidence type="ECO:0000313" key="2">
    <source>
        <dbReference type="EMBL" id="XCI28379.1"/>
    </source>
</evidence>
<reference evidence="2" key="2">
    <citation type="submission" date="2024-06" db="EMBL/GenBank/DDBJ databases">
        <authorList>
            <person name="Petrova K.O."/>
            <person name="Toshchakov S.V."/>
            <person name="Boltjanskaja Y.V."/>
            <person name="Kevbrin V.V."/>
        </authorList>
    </citation>
    <scope>NUCLEOTIDE SEQUENCE</scope>
    <source>
        <strain evidence="2">Z-710</strain>
    </source>
</reference>